<keyword evidence="7" id="KW-0732">Signal</keyword>
<dbReference type="InterPro" id="IPR017853">
    <property type="entry name" value="GH"/>
</dbReference>
<evidence type="ECO:0000256" key="7">
    <source>
        <dbReference type="SAM" id="SignalP"/>
    </source>
</evidence>
<dbReference type="Proteomes" id="UP001251528">
    <property type="component" value="Unassembled WGS sequence"/>
</dbReference>
<dbReference type="CDD" id="cd06564">
    <property type="entry name" value="GH20_DspB_LnbB-like"/>
    <property type="match status" value="1"/>
</dbReference>
<dbReference type="InterPro" id="IPR025705">
    <property type="entry name" value="Beta_hexosaminidase_sua/sub"/>
</dbReference>
<evidence type="ECO:0000256" key="6">
    <source>
        <dbReference type="PIRSR" id="PIRSR625705-1"/>
    </source>
</evidence>
<dbReference type="GO" id="GO:0004563">
    <property type="term" value="F:beta-N-acetylhexosaminidase activity"/>
    <property type="evidence" value="ECO:0007669"/>
    <property type="project" value="UniProtKB-EC"/>
</dbReference>
<evidence type="ECO:0000259" key="9">
    <source>
        <dbReference type="Pfam" id="PF02838"/>
    </source>
</evidence>
<dbReference type="Pfam" id="PF00728">
    <property type="entry name" value="Glyco_hydro_20"/>
    <property type="match status" value="1"/>
</dbReference>
<evidence type="ECO:0000259" key="8">
    <source>
        <dbReference type="Pfam" id="PF00728"/>
    </source>
</evidence>
<feature type="domain" description="Beta-hexosaminidase bacterial type N-terminal" evidence="9">
    <location>
        <begin position="69"/>
        <end position="164"/>
    </location>
</feature>
<evidence type="ECO:0000256" key="5">
    <source>
        <dbReference type="ARBA" id="ARBA00023295"/>
    </source>
</evidence>
<dbReference type="GO" id="GO:0005975">
    <property type="term" value="P:carbohydrate metabolic process"/>
    <property type="evidence" value="ECO:0007669"/>
    <property type="project" value="InterPro"/>
</dbReference>
<evidence type="ECO:0000313" key="10">
    <source>
        <dbReference type="EMBL" id="KAK2616217.1"/>
    </source>
</evidence>
<dbReference type="EMBL" id="JASWJB010000008">
    <property type="protein sequence ID" value="KAK2616217.1"/>
    <property type="molecule type" value="Genomic_DNA"/>
</dbReference>
<reference evidence="10" key="1">
    <citation type="submission" date="2023-06" db="EMBL/GenBank/DDBJ databases">
        <title>Conoideocrella luteorostrata (Hypocreales: Clavicipitaceae), a potential biocontrol fungus for elongate hemlock scale in United States Christmas tree production areas.</title>
        <authorList>
            <person name="Barrett H."/>
            <person name="Lovett B."/>
            <person name="Macias A.M."/>
            <person name="Stajich J.E."/>
            <person name="Kasson M.T."/>
        </authorList>
    </citation>
    <scope>NUCLEOTIDE SEQUENCE</scope>
    <source>
        <strain evidence="10">ARSEF 14590</strain>
    </source>
</reference>
<comment type="caution">
    <text evidence="10">The sequence shown here is derived from an EMBL/GenBank/DDBJ whole genome shotgun (WGS) entry which is preliminary data.</text>
</comment>
<dbReference type="AlphaFoldDB" id="A0AAJ0CY80"/>
<keyword evidence="5" id="KW-0326">Glycosidase</keyword>
<comment type="similarity">
    <text evidence="2">Belongs to the glycosyl hydrolase 20 family.</text>
</comment>
<evidence type="ECO:0000256" key="3">
    <source>
        <dbReference type="ARBA" id="ARBA00012663"/>
    </source>
</evidence>
<dbReference type="PANTHER" id="PTHR43678">
    <property type="entry name" value="PUTATIVE (AFU_ORTHOLOGUE AFUA_2G00640)-RELATED"/>
    <property type="match status" value="1"/>
</dbReference>
<accession>A0AAJ0CY80</accession>
<protein>
    <recommendedName>
        <fullName evidence="3">beta-N-acetylhexosaminidase</fullName>
        <ecNumber evidence="3">3.2.1.52</ecNumber>
    </recommendedName>
</protein>
<evidence type="ECO:0000313" key="11">
    <source>
        <dbReference type="Proteomes" id="UP001251528"/>
    </source>
</evidence>
<feature type="signal peptide" evidence="7">
    <location>
        <begin position="1"/>
        <end position="18"/>
    </location>
</feature>
<dbReference type="InterPro" id="IPR015883">
    <property type="entry name" value="Glyco_hydro_20_cat"/>
</dbReference>
<dbReference type="Pfam" id="PF02838">
    <property type="entry name" value="Glyco_hydro_20b"/>
    <property type="match status" value="1"/>
</dbReference>
<proteinExistence type="inferred from homology"/>
<dbReference type="EC" id="3.2.1.52" evidence="3"/>
<evidence type="ECO:0000256" key="4">
    <source>
        <dbReference type="ARBA" id="ARBA00022801"/>
    </source>
</evidence>
<name>A0AAJ0CY80_9HYPO</name>
<dbReference type="Gene3D" id="3.30.379.10">
    <property type="entry name" value="Chitobiase/beta-hexosaminidase domain 2-like"/>
    <property type="match status" value="1"/>
</dbReference>
<sequence length="712" mass="79184">MKVLTALSVATSIVVATANQSLLGIPAVPYKRDGCETFDLSKIHTIVVDAKHAESRDDAGQTLIPPTLHDFATTFAQDLNSTLGIHAEVQKSSTAVDGGLFVTLGNNEDYRDVAGRSTSEGYTLTTNSSGVFITGASPLGAWWATRTVLQQASLRKQYGIPHGSGSDAPGWATRGMMLDAGRHWYDKEFIIELCSYVSYFKQNVFHFHLSDNMFNNPNNTLEQSLAVPAAFRLWSGNPQFKGLAKHKNESYTRADFDEIQQRCAARGVTVLPEIEAPGHALPITQWKPQLGLNTDMSLLNISHPQTNPTMKSIWKEFLPWFHTKVVSIGADEYTGSAVEYNRFVESMNDFIKAESGKSIRIWGTFPPRPSYPNNIPKDVSIQHWEYFEDNPLYDYINNGYSVVNSNDDFYIVNKWGPSYPNHIRTEKVFHGDPAVSGGGLWYPYIFNQKNVTDNPKKSEPLVLGAVSPLWNDAGEYFSTITEAYYAWRDGIPALSNSFWGGQLSEGEYSKLWPKLHQYIPDQNLDRSIPSKGDTIFQYRFLNSNAGVIKDSSANGYDAKTNCDVSEEALKVSPKCSLTTPWSSKGRDYTLTLSLRLDKLSDRTNTTLMVGSDSALMLTPNVTLFTSTSYYRSNLTVPMGIWVDVTVQGRGNQTFASVAPHGSDKRAREEFQTVIRSNDGGQSHWDVIAIEAPIKEVTGWSGQLKELKLANKA</sequence>
<feature type="chain" id="PRO_5042535953" description="beta-N-acetylhexosaminidase" evidence="7">
    <location>
        <begin position="19"/>
        <end position="712"/>
    </location>
</feature>
<feature type="domain" description="Glycoside hydrolase family 20 catalytic" evidence="8">
    <location>
        <begin position="174"/>
        <end position="340"/>
    </location>
</feature>
<evidence type="ECO:0000256" key="1">
    <source>
        <dbReference type="ARBA" id="ARBA00001231"/>
    </source>
</evidence>
<evidence type="ECO:0000256" key="2">
    <source>
        <dbReference type="ARBA" id="ARBA00006285"/>
    </source>
</evidence>
<dbReference type="PRINTS" id="PR00738">
    <property type="entry name" value="GLHYDRLASE20"/>
</dbReference>
<keyword evidence="4" id="KW-0378">Hydrolase</keyword>
<dbReference type="InterPro" id="IPR015882">
    <property type="entry name" value="HEX_bac_N"/>
</dbReference>
<dbReference type="Gene3D" id="3.20.20.80">
    <property type="entry name" value="Glycosidases"/>
    <property type="match status" value="1"/>
</dbReference>
<dbReference type="SUPFAM" id="SSF51445">
    <property type="entry name" value="(Trans)glycosidases"/>
    <property type="match status" value="1"/>
</dbReference>
<dbReference type="SUPFAM" id="SSF55545">
    <property type="entry name" value="beta-N-acetylhexosaminidase-like domain"/>
    <property type="match status" value="1"/>
</dbReference>
<comment type="catalytic activity">
    <reaction evidence="1">
        <text>Hydrolysis of terminal non-reducing N-acetyl-D-hexosamine residues in N-acetyl-beta-D-hexosaminides.</text>
        <dbReference type="EC" id="3.2.1.52"/>
    </reaction>
</comment>
<organism evidence="10 11">
    <name type="scientific">Conoideocrella luteorostrata</name>
    <dbReference type="NCBI Taxonomy" id="1105319"/>
    <lineage>
        <taxon>Eukaryota</taxon>
        <taxon>Fungi</taxon>
        <taxon>Dikarya</taxon>
        <taxon>Ascomycota</taxon>
        <taxon>Pezizomycotina</taxon>
        <taxon>Sordariomycetes</taxon>
        <taxon>Hypocreomycetidae</taxon>
        <taxon>Hypocreales</taxon>
        <taxon>Clavicipitaceae</taxon>
        <taxon>Conoideocrella</taxon>
    </lineage>
</organism>
<keyword evidence="11" id="KW-1185">Reference proteome</keyword>
<dbReference type="PANTHER" id="PTHR43678:SF1">
    <property type="entry name" value="BETA-N-ACETYLHEXOSAMINIDASE"/>
    <property type="match status" value="1"/>
</dbReference>
<gene>
    <name evidence="10" type="ORF">QQS21_000849</name>
</gene>
<feature type="active site" description="Proton donor" evidence="6">
    <location>
        <position position="332"/>
    </location>
</feature>
<dbReference type="InterPro" id="IPR052764">
    <property type="entry name" value="GH20_Enzymes"/>
</dbReference>
<dbReference type="InterPro" id="IPR029018">
    <property type="entry name" value="Hex-like_dom2"/>
</dbReference>